<accession>A0AAV5GKX2</accession>
<feature type="compositionally biased region" description="Gly residues" evidence="1">
    <location>
        <begin position="152"/>
        <end position="169"/>
    </location>
</feature>
<feature type="region of interest" description="Disordered" evidence="1">
    <location>
        <begin position="415"/>
        <end position="445"/>
    </location>
</feature>
<dbReference type="EMBL" id="BQKY01000006">
    <property type="protein sequence ID" value="GJN90122.1"/>
    <property type="molecule type" value="Genomic_DNA"/>
</dbReference>
<name>A0AAV5GKX2_9BASI</name>
<reference evidence="2 3" key="1">
    <citation type="submission" date="2021-12" db="EMBL/GenBank/DDBJ databases">
        <title>High titer production of polyol ester of fatty acids by Rhodotorula paludigena BS15 towards product separation-free biomass refinery.</title>
        <authorList>
            <person name="Mano J."/>
            <person name="Ono H."/>
            <person name="Tanaka T."/>
            <person name="Naito K."/>
            <person name="Sushida H."/>
            <person name="Ike M."/>
            <person name="Tokuyasu K."/>
            <person name="Kitaoka M."/>
        </authorList>
    </citation>
    <scope>NUCLEOTIDE SEQUENCE [LARGE SCALE GENOMIC DNA]</scope>
    <source>
        <strain evidence="2 3">BS15</strain>
    </source>
</reference>
<evidence type="ECO:0000256" key="1">
    <source>
        <dbReference type="SAM" id="MobiDB-lite"/>
    </source>
</evidence>
<organism evidence="2 3">
    <name type="scientific">Rhodotorula paludigena</name>
    <dbReference type="NCBI Taxonomy" id="86838"/>
    <lineage>
        <taxon>Eukaryota</taxon>
        <taxon>Fungi</taxon>
        <taxon>Dikarya</taxon>
        <taxon>Basidiomycota</taxon>
        <taxon>Pucciniomycotina</taxon>
        <taxon>Microbotryomycetes</taxon>
        <taxon>Sporidiobolales</taxon>
        <taxon>Sporidiobolaceae</taxon>
        <taxon>Rhodotorula</taxon>
    </lineage>
</organism>
<keyword evidence="3" id="KW-1185">Reference proteome</keyword>
<dbReference type="Proteomes" id="UP001342314">
    <property type="component" value="Unassembled WGS sequence"/>
</dbReference>
<feature type="compositionally biased region" description="Low complexity" evidence="1">
    <location>
        <begin position="96"/>
        <end position="114"/>
    </location>
</feature>
<sequence length="470" mass="49188">MADDDLDPALLDFDSPAHGSSSLGAGFGSSLDNDDDDLAFGSSAHDELELGSGFGSALGAELDGPNGLAGLEGAHDSPAHEPATPARRRGNGSTMSEAGAGAQLSLAAELASAARPERHRDLLNELGLGGSDDDDGAQDEEQYSEDEVGSAGMLGSGFGQGNGGMGARAGGADPFSASPRRAPSRQVRTRPSSASLAHPMHPSRGGVPSSDDEEAEVRTQEQVDAALREATASLDDSVQTITTFLAHLRQHVTAEINSSAPVPSVSAASSAIPNGFPHPSSASAPLDYTDRQPIVESISSTLVRRLHDLAKQRESQLRELTEVERVFARNESGWRAVLADLDPLDFDDDELPIDGVEHAPNGVNGVDSHLPPNAPAPASPVPPAAPRRKLRALKTQATALRDELAALERSEEFVRAYEEKEEPPVLAQARAGGGSAEGPHAARARREVDVVRQTLDEGWKRAQSILAVRS</sequence>
<comment type="caution">
    <text evidence="2">The sequence shown here is derived from an EMBL/GenBank/DDBJ whole genome shotgun (WGS) entry which is preliminary data.</text>
</comment>
<evidence type="ECO:0000313" key="2">
    <source>
        <dbReference type="EMBL" id="GJN90122.1"/>
    </source>
</evidence>
<gene>
    <name evidence="2" type="ORF">Rhopal_003121-T1</name>
</gene>
<protein>
    <submittedName>
        <fullName evidence="2">Uncharacterized protein</fullName>
    </submittedName>
</protein>
<proteinExistence type="predicted"/>
<feature type="compositionally biased region" description="Acidic residues" evidence="1">
    <location>
        <begin position="131"/>
        <end position="148"/>
    </location>
</feature>
<feature type="region of interest" description="Disordered" evidence="1">
    <location>
        <begin position="1"/>
        <end position="221"/>
    </location>
</feature>
<dbReference type="AlphaFoldDB" id="A0AAV5GKX2"/>
<feature type="compositionally biased region" description="Low complexity" evidence="1">
    <location>
        <begin position="8"/>
        <end position="31"/>
    </location>
</feature>
<evidence type="ECO:0000313" key="3">
    <source>
        <dbReference type="Proteomes" id="UP001342314"/>
    </source>
</evidence>